<feature type="compositionally biased region" description="Polar residues" evidence="1">
    <location>
        <begin position="325"/>
        <end position="340"/>
    </location>
</feature>
<keyword evidence="3" id="KW-0969">Cilium</keyword>
<evidence type="ECO:0000313" key="3">
    <source>
        <dbReference type="EMBL" id="WZK90398.1"/>
    </source>
</evidence>
<dbReference type="InterPro" id="IPR036429">
    <property type="entry name" value="SpoA-like_sf"/>
</dbReference>
<feature type="region of interest" description="Disordered" evidence="1">
    <location>
        <begin position="1"/>
        <end position="33"/>
    </location>
</feature>
<keyword evidence="4" id="KW-1185">Reference proteome</keyword>
<keyword evidence="3" id="KW-0282">Flagellum</keyword>
<feature type="domain" description="Flagellar motor switch protein FliN-like C-terminal" evidence="2">
    <location>
        <begin position="232"/>
        <end position="296"/>
    </location>
</feature>
<accession>A0ABZ2XWC3</accession>
<proteinExistence type="predicted"/>
<feature type="region of interest" description="Disordered" evidence="1">
    <location>
        <begin position="314"/>
        <end position="340"/>
    </location>
</feature>
<dbReference type="SUPFAM" id="SSF101801">
    <property type="entry name" value="Surface presentation of antigens (SPOA)"/>
    <property type="match status" value="1"/>
</dbReference>
<reference evidence="3 4" key="1">
    <citation type="submission" date="2023-04" db="EMBL/GenBank/DDBJ databases">
        <title>Complete genome sequence of Alisedimentitalea scapharcae.</title>
        <authorList>
            <person name="Rong J.-C."/>
            <person name="Yi M.-L."/>
            <person name="Zhao Q."/>
        </authorList>
    </citation>
    <scope>NUCLEOTIDE SEQUENCE [LARGE SCALE GENOMIC DNA]</scope>
    <source>
        <strain evidence="3 4">KCTC 42119</strain>
    </source>
</reference>
<sequence>MTDTADNDTGHDATETVLRRKLSAGRPAEEPSGDSRAILRAVRRALARAAEDLYDLPLAVIGAKQALCAPDGLSGCLVDGQLLLLLDGPDGCPGAIAMDGAAVTAAIQQQTMGQVSGPSSVARNYTGTDAAMIAPLIDGMLTRAERNLGESPDLHQIRGFRFGARVDDVRSLSLMLEAERYLVFELTLDLAVGRTQGHMCLILPDMPDLPEEETASDAQQDVADLSGSAGVVRAELSAVLTRMQLSLEDLMALKPGKVLPLAAATLNGTEITGIDGSTVAFGRLGQAAGARAVRLHATGRRRIVRDADPGEFAAHIGPVDLPGHSGTSADGSEAPQQHSANKVVTIETAQEASVHSEVEGTIGDTLNAPMDTAEDFSVLTPEQVAAEISELAGLEGVSPNG</sequence>
<feature type="region of interest" description="Disordered" evidence="1">
    <location>
        <begin position="350"/>
        <end position="369"/>
    </location>
</feature>
<dbReference type="Pfam" id="PF01052">
    <property type="entry name" value="FliMN_C"/>
    <property type="match status" value="1"/>
</dbReference>
<feature type="compositionally biased region" description="Basic and acidic residues" evidence="1">
    <location>
        <begin position="8"/>
        <end position="18"/>
    </location>
</feature>
<protein>
    <submittedName>
        <fullName evidence="3">FliM/FliN family flagellar motor C-terminal domain-containing protein</fullName>
    </submittedName>
</protein>
<organism evidence="3 4">
    <name type="scientific">Aliisedimentitalea scapharcae</name>
    <dbReference type="NCBI Taxonomy" id="1524259"/>
    <lineage>
        <taxon>Bacteria</taxon>
        <taxon>Pseudomonadati</taxon>
        <taxon>Pseudomonadota</taxon>
        <taxon>Alphaproteobacteria</taxon>
        <taxon>Rhodobacterales</taxon>
        <taxon>Roseobacteraceae</taxon>
        <taxon>Aliisedimentitalea</taxon>
    </lineage>
</organism>
<evidence type="ECO:0000259" key="2">
    <source>
        <dbReference type="Pfam" id="PF01052"/>
    </source>
</evidence>
<dbReference type="RefSeq" id="WP_406649089.1">
    <property type="nucleotide sequence ID" value="NZ_CP123584.1"/>
</dbReference>
<dbReference type="InterPro" id="IPR001543">
    <property type="entry name" value="FliN-like_C"/>
</dbReference>
<dbReference type="EMBL" id="CP123584">
    <property type="protein sequence ID" value="WZK90398.1"/>
    <property type="molecule type" value="Genomic_DNA"/>
</dbReference>
<keyword evidence="3" id="KW-0966">Cell projection</keyword>
<dbReference type="Gene3D" id="2.30.330.10">
    <property type="entry name" value="SpoA-like"/>
    <property type="match status" value="1"/>
</dbReference>
<dbReference type="Proteomes" id="UP001623232">
    <property type="component" value="Chromosome"/>
</dbReference>
<evidence type="ECO:0000256" key="1">
    <source>
        <dbReference type="SAM" id="MobiDB-lite"/>
    </source>
</evidence>
<evidence type="ECO:0000313" key="4">
    <source>
        <dbReference type="Proteomes" id="UP001623232"/>
    </source>
</evidence>
<name>A0ABZ2XWC3_9RHOB</name>
<gene>
    <name evidence="3" type="ORF">QEZ52_07610</name>
</gene>